<dbReference type="InterPro" id="IPR026881">
    <property type="entry name" value="WYL_dom"/>
</dbReference>
<name>A0A917DRA6_9BACL</name>
<dbReference type="PANTHER" id="PTHR34580:SF1">
    <property type="entry name" value="PROTEIN PAFC"/>
    <property type="match status" value="1"/>
</dbReference>
<organism evidence="3 4">
    <name type="scientific">Paenibacillus nasutitermitis</name>
    <dbReference type="NCBI Taxonomy" id="1652958"/>
    <lineage>
        <taxon>Bacteria</taxon>
        <taxon>Bacillati</taxon>
        <taxon>Bacillota</taxon>
        <taxon>Bacilli</taxon>
        <taxon>Bacillales</taxon>
        <taxon>Paenibacillaceae</taxon>
        <taxon>Paenibacillus</taxon>
    </lineage>
</organism>
<feature type="domain" description="WCX" evidence="2">
    <location>
        <begin position="108"/>
        <end position="185"/>
    </location>
</feature>
<gene>
    <name evidence="3" type="ORF">GCM10010911_20360</name>
</gene>
<accession>A0A917DRA6</accession>
<comment type="caution">
    <text evidence="3">The sequence shown here is derived from an EMBL/GenBank/DDBJ whole genome shotgun (WGS) entry which is preliminary data.</text>
</comment>
<dbReference type="InterPro" id="IPR057727">
    <property type="entry name" value="WCX_dom"/>
</dbReference>
<proteinExistence type="predicted"/>
<dbReference type="PROSITE" id="PS52050">
    <property type="entry name" value="WYL"/>
    <property type="match status" value="1"/>
</dbReference>
<sequence>MSVDMGSLRPYNESLRVLKNAIADRHAVRFEYVSGKNERMHRSVEPVSLHYQYDTWFLFGYCRSRNDYREFKLSRMAEVHILPDRFERNHDAAPQQMNFEKLRWNNHVNVELRFSSESIAKALDFFYDAERSFNPDGSLTIKLKMDNNAREKWLLSVVLSFGTDVEIVEPYDLRRTLKENLEKMLQTYAMV</sequence>
<evidence type="ECO:0000259" key="1">
    <source>
        <dbReference type="Pfam" id="PF13280"/>
    </source>
</evidence>
<protein>
    <recommendedName>
        <fullName evidence="5">WYL domain-containing protein</fullName>
    </recommendedName>
</protein>
<evidence type="ECO:0008006" key="5">
    <source>
        <dbReference type="Google" id="ProtNLM"/>
    </source>
</evidence>
<reference evidence="3" key="2">
    <citation type="submission" date="2020-09" db="EMBL/GenBank/DDBJ databases">
        <authorList>
            <person name="Sun Q."/>
            <person name="Zhou Y."/>
        </authorList>
    </citation>
    <scope>NUCLEOTIDE SEQUENCE</scope>
    <source>
        <strain evidence="3">CGMCC 1.15178</strain>
    </source>
</reference>
<dbReference type="EMBL" id="BMHP01000001">
    <property type="protein sequence ID" value="GGD62390.1"/>
    <property type="molecule type" value="Genomic_DNA"/>
</dbReference>
<reference evidence="3" key="1">
    <citation type="journal article" date="2014" name="Int. J. Syst. Evol. Microbiol.">
        <title>Complete genome sequence of Corynebacterium casei LMG S-19264T (=DSM 44701T), isolated from a smear-ripened cheese.</title>
        <authorList>
            <consortium name="US DOE Joint Genome Institute (JGI-PGF)"/>
            <person name="Walter F."/>
            <person name="Albersmeier A."/>
            <person name="Kalinowski J."/>
            <person name="Ruckert C."/>
        </authorList>
    </citation>
    <scope>NUCLEOTIDE SEQUENCE</scope>
    <source>
        <strain evidence="3">CGMCC 1.15178</strain>
    </source>
</reference>
<dbReference type="InterPro" id="IPR051534">
    <property type="entry name" value="CBASS_pafABC_assoc_protein"/>
</dbReference>
<dbReference type="AlphaFoldDB" id="A0A917DRA6"/>
<dbReference type="PANTHER" id="PTHR34580">
    <property type="match status" value="1"/>
</dbReference>
<dbReference type="Proteomes" id="UP000612456">
    <property type="component" value="Unassembled WGS sequence"/>
</dbReference>
<evidence type="ECO:0000313" key="4">
    <source>
        <dbReference type="Proteomes" id="UP000612456"/>
    </source>
</evidence>
<dbReference type="Pfam" id="PF25583">
    <property type="entry name" value="WCX"/>
    <property type="match status" value="1"/>
</dbReference>
<evidence type="ECO:0000259" key="2">
    <source>
        <dbReference type="Pfam" id="PF25583"/>
    </source>
</evidence>
<feature type="domain" description="WYL" evidence="1">
    <location>
        <begin position="14"/>
        <end position="80"/>
    </location>
</feature>
<keyword evidence="4" id="KW-1185">Reference proteome</keyword>
<evidence type="ECO:0000313" key="3">
    <source>
        <dbReference type="EMBL" id="GGD62390.1"/>
    </source>
</evidence>
<dbReference type="Pfam" id="PF13280">
    <property type="entry name" value="WYL"/>
    <property type="match status" value="1"/>
</dbReference>